<dbReference type="InterPro" id="IPR059052">
    <property type="entry name" value="HH_YbhG-like"/>
</dbReference>
<feature type="transmembrane region" description="Helical" evidence="4">
    <location>
        <begin position="12"/>
        <end position="33"/>
    </location>
</feature>
<reference evidence="7" key="1">
    <citation type="submission" date="2024-05" db="EMBL/GenBank/DDBJ databases">
        <title>Isolation and characterization of Sporomusa carbonis sp. nov., a carboxydotrophic hydrogenogen in the genus of Sporomusa isolated from a charcoal burning pile.</title>
        <authorList>
            <person name="Boeer T."/>
            <person name="Rosenbaum F."/>
            <person name="Eysell L."/>
            <person name="Mueller V."/>
            <person name="Daniel R."/>
            <person name="Poehlein A."/>
        </authorList>
    </citation>
    <scope>NUCLEOTIDE SEQUENCE [LARGE SCALE GENOMIC DNA]</scope>
    <source>
        <strain evidence="7">DSM 3132</strain>
    </source>
</reference>
<keyword evidence="8" id="KW-1185">Reference proteome</keyword>
<name>A0ABZ3J8Z7_SPOA4</name>
<feature type="coiled-coil region" evidence="3">
    <location>
        <begin position="83"/>
        <end position="150"/>
    </location>
</feature>
<gene>
    <name evidence="7" type="primary">emrA_3</name>
    <name evidence="7" type="ORF">SPACI_046910</name>
</gene>
<dbReference type="Gene3D" id="2.40.30.170">
    <property type="match status" value="1"/>
</dbReference>
<proteinExistence type="predicted"/>
<sequence>MSDRYQLNKHKITIAAGIFFLLAGLAGGGWWWYQSTKLVSTDDARVSGTIVSIGPKISGRIAEVLVKEGDTVQTGQILARIDVRDAAVQKKQAEAALATAKAKYDAIAAGSRPQEIGQARAGAEQAQAAADQALANLRNAEKTYQRMSKLYEDGAISTTQRDNAETAYLMAKESWKAACKSTNSAGQKLDLVEAGSREEEIRAAAAQVQQAEAALEAASLNNEYTDILSPVDGIIALKDVNSGEVVTVGQTLFSVVDSKDLWLNARIEETKIGKIKLNQTVDYTIDGYPGRTFTGEVYEIGIATNSTFALVPTENTSGNFTKVTQRIPIKITLPENSGIVFRPGMQALIDIHLQ</sequence>
<evidence type="ECO:0000313" key="8">
    <source>
        <dbReference type="Proteomes" id="UP000216052"/>
    </source>
</evidence>
<evidence type="ECO:0000256" key="3">
    <source>
        <dbReference type="SAM" id="Coils"/>
    </source>
</evidence>
<dbReference type="PANTHER" id="PTHR32347">
    <property type="entry name" value="EFFLUX SYSTEM COMPONENT YKNX-RELATED"/>
    <property type="match status" value="1"/>
</dbReference>
<keyword evidence="2 3" id="KW-0175">Coiled coil</keyword>
<evidence type="ECO:0000256" key="1">
    <source>
        <dbReference type="ARBA" id="ARBA00004196"/>
    </source>
</evidence>
<organism evidence="7 8">
    <name type="scientific">Sporomusa acidovorans (strain ATCC 49682 / DSM 3132 / Mol)</name>
    <dbReference type="NCBI Taxonomy" id="1123286"/>
    <lineage>
        <taxon>Bacteria</taxon>
        <taxon>Bacillati</taxon>
        <taxon>Bacillota</taxon>
        <taxon>Negativicutes</taxon>
        <taxon>Selenomonadales</taxon>
        <taxon>Sporomusaceae</taxon>
        <taxon>Sporomusa</taxon>
    </lineage>
</organism>
<dbReference type="Gene3D" id="1.10.287.470">
    <property type="entry name" value="Helix hairpin bin"/>
    <property type="match status" value="1"/>
</dbReference>
<evidence type="ECO:0000259" key="6">
    <source>
        <dbReference type="Pfam" id="PF25954"/>
    </source>
</evidence>
<evidence type="ECO:0000256" key="4">
    <source>
        <dbReference type="SAM" id="Phobius"/>
    </source>
</evidence>
<evidence type="ECO:0000259" key="5">
    <source>
        <dbReference type="Pfam" id="PF25881"/>
    </source>
</evidence>
<dbReference type="Pfam" id="PF25954">
    <property type="entry name" value="Beta-barrel_RND_2"/>
    <property type="match status" value="1"/>
</dbReference>
<feature type="domain" description="CusB-like beta-barrel" evidence="6">
    <location>
        <begin position="261"/>
        <end position="300"/>
    </location>
</feature>
<feature type="domain" description="YbhG-like alpha-helical hairpin" evidence="5">
    <location>
        <begin position="82"/>
        <end position="221"/>
    </location>
</feature>
<dbReference type="RefSeq" id="WP_093793318.1">
    <property type="nucleotide sequence ID" value="NZ_CP155571.1"/>
</dbReference>
<dbReference type="SUPFAM" id="SSF111369">
    <property type="entry name" value="HlyD-like secretion proteins"/>
    <property type="match status" value="2"/>
</dbReference>
<dbReference type="InterPro" id="IPR050465">
    <property type="entry name" value="UPF0194_transport"/>
</dbReference>
<dbReference type="Gene3D" id="2.40.50.100">
    <property type="match status" value="1"/>
</dbReference>
<keyword evidence="4" id="KW-0812">Transmembrane</keyword>
<keyword evidence="4" id="KW-0472">Membrane</keyword>
<dbReference type="PANTHER" id="PTHR32347:SF23">
    <property type="entry name" value="BLL5650 PROTEIN"/>
    <property type="match status" value="1"/>
</dbReference>
<dbReference type="PRINTS" id="PR01490">
    <property type="entry name" value="RTXTOXIND"/>
</dbReference>
<protein>
    <submittedName>
        <fullName evidence="7">Colistin resistance protein EmrA</fullName>
    </submittedName>
</protein>
<accession>A0ABZ3J8Z7</accession>
<keyword evidence="4" id="KW-1133">Transmembrane helix</keyword>
<dbReference type="Pfam" id="PF25881">
    <property type="entry name" value="HH_YBHG"/>
    <property type="match status" value="1"/>
</dbReference>
<dbReference type="Proteomes" id="UP000216052">
    <property type="component" value="Chromosome"/>
</dbReference>
<comment type="subcellular location">
    <subcellularLocation>
        <location evidence="1">Cell envelope</location>
    </subcellularLocation>
</comment>
<evidence type="ECO:0000256" key="2">
    <source>
        <dbReference type="ARBA" id="ARBA00023054"/>
    </source>
</evidence>
<evidence type="ECO:0000313" key="7">
    <source>
        <dbReference type="EMBL" id="XFO74581.1"/>
    </source>
</evidence>
<dbReference type="InterPro" id="IPR058792">
    <property type="entry name" value="Beta-barrel_RND_2"/>
</dbReference>
<dbReference type="EMBL" id="CP155571">
    <property type="protein sequence ID" value="XFO74581.1"/>
    <property type="molecule type" value="Genomic_DNA"/>
</dbReference>